<dbReference type="PANTHER" id="PTHR46470">
    <property type="entry name" value="N-ACYLNEURAMINATE-9-PHOSPHATASE"/>
    <property type="match status" value="1"/>
</dbReference>
<dbReference type="Proteomes" id="UP001596414">
    <property type="component" value="Unassembled WGS sequence"/>
</dbReference>
<protein>
    <submittedName>
        <fullName evidence="6">HAD family hydrolase</fullName>
        <ecNumber evidence="6">3.1.3.-</ecNumber>
    </submittedName>
</protein>
<accession>A0ABD5XH03</accession>
<dbReference type="Gene3D" id="3.40.50.1000">
    <property type="entry name" value="HAD superfamily/HAD-like"/>
    <property type="match status" value="1"/>
</dbReference>
<keyword evidence="3" id="KW-0479">Metal-binding</keyword>
<dbReference type="NCBIfam" id="TIGR01549">
    <property type="entry name" value="HAD-SF-IA-v1"/>
    <property type="match status" value="1"/>
</dbReference>
<dbReference type="EC" id="3.1.3.-" evidence="6"/>
<dbReference type="InterPro" id="IPR051400">
    <property type="entry name" value="HAD-like_hydrolase"/>
</dbReference>
<name>A0ABD5XH03_9EURY</name>
<evidence type="ECO:0000256" key="3">
    <source>
        <dbReference type="ARBA" id="ARBA00022723"/>
    </source>
</evidence>
<dbReference type="SFLD" id="SFLDG01129">
    <property type="entry name" value="C1.5:_HAD__Beta-PGM__Phosphata"/>
    <property type="match status" value="1"/>
</dbReference>
<gene>
    <name evidence="6" type="ORF">ACFQJ7_16240</name>
</gene>
<comment type="cofactor">
    <cofactor evidence="1">
        <name>Mg(2+)</name>
        <dbReference type="ChEBI" id="CHEBI:18420"/>
    </cofactor>
</comment>
<dbReference type="InterPro" id="IPR006549">
    <property type="entry name" value="HAD-SF_hydro_IIIA"/>
</dbReference>
<evidence type="ECO:0000313" key="6">
    <source>
        <dbReference type="EMBL" id="MFC7127547.1"/>
    </source>
</evidence>
<dbReference type="InterPro" id="IPR036412">
    <property type="entry name" value="HAD-like_sf"/>
</dbReference>
<dbReference type="PANTHER" id="PTHR46470:SF2">
    <property type="entry name" value="GLYCERALDEHYDE 3-PHOSPHATE PHOSPHATASE"/>
    <property type="match status" value="1"/>
</dbReference>
<dbReference type="InterPro" id="IPR023214">
    <property type="entry name" value="HAD_sf"/>
</dbReference>
<dbReference type="GO" id="GO:0016787">
    <property type="term" value="F:hydrolase activity"/>
    <property type="evidence" value="ECO:0007669"/>
    <property type="project" value="UniProtKB-KW"/>
</dbReference>
<reference evidence="6 7" key="1">
    <citation type="journal article" date="2014" name="Int. J. Syst. Evol. Microbiol.">
        <title>Complete genome sequence of Corynebacterium casei LMG S-19264T (=DSM 44701T), isolated from a smear-ripened cheese.</title>
        <authorList>
            <consortium name="US DOE Joint Genome Institute (JGI-PGF)"/>
            <person name="Walter F."/>
            <person name="Albersmeier A."/>
            <person name="Kalinowski J."/>
            <person name="Ruckert C."/>
        </authorList>
    </citation>
    <scope>NUCLEOTIDE SEQUENCE [LARGE SCALE GENOMIC DNA]</scope>
    <source>
        <strain evidence="6 7">CGMCC 4.7215</strain>
    </source>
</reference>
<dbReference type="NCBIfam" id="TIGR01662">
    <property type="entry name" value="HAD-SF-IIIA"/>
    <property type="match status" value="1"/>
</dbReference>
<comment type="similarity">
    <text evidence="2">Belongs to the HAD-like hydrolase superfamily.</text>
</comment>
<organism evidence="6 7">
    <name type="scientific">Halovenus rubra</name>
    <dbReference type="NCBI Taxonomy" id="869890"/>
    <lineage>
        <taxon>Archaea</taxon>
        <taxon>Methanobacteriati</taxon>
        <taxon>Methanobacteriota</taxon>
        <taxon>Stenosarchaea group</taxon>
        <taxon>Halobacteria</taxon>
        <taxon>Halobacteriales</taxon>
        <taxon>Haloarculaceae</taxon>
        <taxon>Halovenus</taxon>
    </lineage>
</organism>
<evidence type="ECO:0000313" key="7">
    <source>
        <dbReference type="Proteomes" id="UP001596414"/>
    </source>
</evidence>
<keyword evidence="4 6" id="KW-0378">Hydrolase</keyword>
<dbReference type="Pfam" id="PF00702">
    <property type="entry name" value="Hydrolase"/>
    <property type="match status" value="1"/>
</dbReference>
<comment type="caution">
    <text evidence="6">The sequence shown here is derived from an EMBL/GenBank/DDBJ whole genome shotgun (WGS) entry which is preliminary data.</text>
</comment>
<keyword evidence="5" id="KW-0460">Magnesium</keyword>
<evidence type="ECO:0000256" key="2">
    <source>
        <dbReference type="ARBA" id="ARBA00007958"/>
    </source>
</evidence>
<evidence type="ECO:0000256" key="4">
    <source>
        <dbReference type="ARBA" id="ARBA00022801"/>
    </source>
</evidence>
<dbReference type="AlphaFoldDB" id="A0ABD5XH03"/>
<dbReference type="RefSeq" id="WP_267639038.1">
    <property type="nucleotide sequence ID" value="NZ_JAODIY010000048.1"/>
</dbReference>
<dbReference type="Gene3D" id="1.20.120.710">
    <property type="entry name" value="Haloacid dehalogenase hydrolase-like domain"/>
    <property type="match status" value="1"/>
</dbReference>
<dbReference type="SUPFAM" id="SSF56784">
    <property type="entry name" value="HAD-like"/>
    <property type="match status" value="1"/>
</dbReference>
<proteinExistence type="inferred from homology"/>
<evidence type="ECO:0000256" key="1">
    <source>
        <dbReference type="ARBA" id="ARBA00001946"/>
    </source>
</evidence>
<dbReference type="SFLD" id="SFLDS00003">
    <property type="entry name" value="Haloacid_Dehalogenase"/>
    <property type="match status" value="1"/>
</dbReference>
<dbReference type="InterPro" id="IPR006439">
    <property type="entry name" value="HAD-SF_hydro_IA"/>
</dbReference>
<sequence length="233" mass="25693">MDSRNIEAISFDLDDTLVQYTRPPGDVLQVCFDRLGIAPIFRVEEYYARYDEFAKQCDSMDELRAECFATLAAENGQERHLGREVAAVFSDERDQSNVELLPSVGSLLDELVDEYQIAIVTNGARDAQQKKIEAVSLDQWVETVVIAGHDTPPKPNPEPFERVLQSFESTPATTVHVGDSLETDVAGATAAGLASIWVSAQPNVHDYDPTFSVDSVDEIRPLLLETASESEGN</sequence>
<dbReference type="EMBL" id="JBHSZQ010000050">
    <property type="protein sequence ID" value="MFC7127547.1"/>
    <property type="molecule type" value="Genomic_DNA"/>
</dbReference>
<evidence type="ECO:0000256" key="5">
    <source>
        <dbReference type="ARBA" id="ARBA00022842"/>
    </source>
</evidence>
<dbReference type="GO" id="GO:0044281">
    <property type="term" value="P:small molecule metabolic process"/>
    <property type="evidence" value="ECO:0007669"/>
    <property type="project" value="UniProtKB-ARBA"/>
</dbReference>
<dbReference type="GO" id="GO:0046872">
    <property type="term" value="F:metal ion binding"/>
    <property type="evidence" value="ECO:0007669"/>
    <property type="project" value="UniProtKB-KW"/>
</dbReference>